<feature type="non-terminal residue" evidence="1">
    <location>
        <position position="1"/>
    </location>
</feature>
<dbReference type="EMBL" id="CM041543">
    <property type="protein sequence ID" value="KAI3364574.1"/>
    <property type="molecule type" value="Genomic_DNA"/>
</dbReference>
<dbReference type="Proteomes" id="UP000831701">
    <property type="component" value="Chromosome 13"/>
</dbReference>
<keyword evidence="2" id="KW-1185">Reference proteome</keyword>
<protein>
    <submittedName>
        <fullName evidence="1">Uncharacterized protein</fullName>
    </submittedName>
</protein>
<accession>A0ACB8W9Y9</accession>
<sequence>PDELNTFYDRFESTSPAVEVQKAQEDHCPPVISRADVCRTLKQINTRKAPGPDGIPGRALKVCADQLADVFADIFNLSLLQSVVPTCFKETIIVPVHKKTKILSLNDYRPVALTSTIMKCFERCHRPHPPHCPLPPGPEGHICEMLFIDYSSAFNTIVPSKLVTKLRDLGLNSALCDWILNFLTGRPQAVRMGSTTSSTLTLNTGAPQGCVLSPLLYSLFTTAYREEVRALTSLVPGQQPPSQRNVSKTKELIVDFRRRQREEHAPLSINGTTVERVNSFRFLGVHISEDLTWTHHTDFITKSARQRLFFLCRLRRLNMDSGILCSFYRCTHREYPDWLHHRLVWYSSCSPAPPSTVRLYRG</sequence>
<feature type="non-terminal residue" evidence="1">
    <location>
        <position position="362"/>
    </location>
</feature>
<gene>
    <name evidence="1" type="ORF">L3Q82_011364</name>
</gene>
<evidence type="ECO:0000313" key="2">
    <source>
        <dbReference type="Proteomes" id="UP000831701"/>
    </source>
</evidence>
<reference evidence="1" key="1">
    <citation type="submission" date="2022-04" db="EMBL/GenBank/DDBJ databases">
        <title>Jade perch genome.</title>
        <authorList>
            <person name="Chao B."/>
        </authorList>
    </citation>
    <scope>NUCLEOTIDE SEQUENCE</scope>
    <source>
        <strain evidence="1">CB-2022</strain>
    </source>
</reference>
<proteinExistence type="predicted"/>
<comment type="caution">
    <text evidence="1">The sequence shown here is derived from an EMBL/GenBank/DDBJ whole genome shotgun (WGS) entry which is preliminary data.</text>
</comment>
<organism evidence="1 2">
    <name type="scientific">Scortum barcoo</name>
    <name type="common">barcoo grunter</name>
    <dbReference type="NCBI Taxonomy" id="214431"/>
    <lineage>
        <taxon>Eukaryota</taxon>
        <taxon>Metazoa</taxon>
        <taxon>Chordata</taxon>
        <taxon>Craniata</taxon>
        <taxon>Vertebrata</taxon>
        <taxon>Euteleostomi</taxon>
        <taxon>Actinopterygii</taxon>
        <taxon>Neopterygii</taxon>
        <taxon>Teleostei</taxon>
        <taxon>Neoteleostei</taxon>
        <taxon>Acanthomorphata</taxon>
        <taxon>Eupercaria</taxon>
        <taxon>Centrarchiformes</taxon>
        <taxon>Terapontoidei</taxon>
        <taxon>Terapontidae</taxon>
        <taxon>Scortum</taxon>
    </lineage>
</organism>
<name>A0ACB8W9Y9_9TELE</name>
<evidence type="ECO:0000313" key="1">
    <source>
        <dbReference type="EMBL" id="KAI3364574.1"/>
    </source>
</evidence>